<keyword evidence="9 11" id="KW-0234">DNA repair</keyword>
<evidence type="ECO:0000256" key="8">
    <source>
        <dbReference type="ARBA" id="ARBA00023125"/>
    </source>
</evidence>
<dbReference type="SUPFAM" id="SSF52540">
    <property type="entry name" value="P-loop containing nucleoside triphosphate hydrolases"/>
    <property type="match status" value="1"/>
</dbReference>
<keyword evidence="15" id="KW-1185">Reference proteome</keyword>
<dbReference type="Gene3D" id="2.30.30.940">
    <property type="match status" value="1"/>
</dbReference>
<dbReference type="Pfam" id="PF21185">
    <property type="entry name" value="RecD_N"/>
    <property type="match status" value="1"/>
</dbReference>
<evidence type="ECO:0000256" key="3">
    <source>
        <dbReference type="ARBA" id="ARBA00022763"/>
    </source>
</evidence>
<comment type="caution">
    <text evidence="14">The sequence shown here is derived from an EMBL/GenBank/DDBJ whole genome shotgun (WGS) entry which is preliminary data.</text>
</comment>
<dbReference type="InterPro" id="IPR027417">
    <property type="entry name" value="P-loop_NTPase"/>
</dbReference>
<dbReference type="Proteomes" id="UP000656804">
    <property type="component" value="Unassembled WGS sequence"/>
</dbReference>
<name>A0A930V4B7_9ACTN</name>
<accession>A0A930V4B7</accession>
<evidence type="ECO:0000259" key="13">
    <source>
        <dbReference type="Pfam" id="PF21185"/>
    </source>
</evidence>
<dbReference type="InterPro" id="IPR049550">
    <property type="entry name" value="RecD_N"/>
</dbReference>
<dbReference type="PANTHER" id="PTHR43788">
    <property type="entry name" value="DNA2/NAM7 HELICASE FAMILY MEMBER"/>
    <property type="match status" value="1"/>
</dbReference>
<evidence type="ECO:0000256" key="4">
    <source>
        <dbReference type="ARBA" id="ARBA00022801"/>
    </source>
</evidence>
<evidence type="ECO:0000259" key="12">
    <source>
        <dbReference type="Pfam" id="PF13538"/>
    </source>
</evidence>
<dbReference type="EMBL" id="JADIVZ010000012">
    <property type="protein sequence ID" value="MBF4163485.1"/>
    <property type="molecule type" value="Genomic_DNA"/>
</dbReference>
<dbReference type="Pfam" id="PF13245">
    <property type="entry name" value="AAA_19"/>
    <property type="match status" value="1"/>
</dbReference>
<protein>
    <recommendedName>
        <fullName evidence="11">RecBCD enzyme subunit RecD</fullName>
        <ecNumber evidence="11">5.6.2.3</ecNumber>
    </recommendedName>
    <alternativeName>
        <fullName evidence="11">DNA 5'-3' helicase subunit RecD</fullName>
    </alternativeName>
    <alternativeName>
        <fullName evidence="11">Exonuclease V subunit RecD</fullName>
        <shortName evidence="11">ExoV subunit RecD</shortName>
    </alternativeName>
    <alternativeName>
        <fullName evidence="11">Helicase/nuclease RecBCD subunit RecD</fullName>
    </alternativeName>
</protein>
<comment type="function">
    <text evidence="11">A helicase/nuclease that prepares dsDNA breaks (DSB) for recombinational DNA repair. Binds to DSBs and unwinds DNA via a highly rapid and processive ATP-dependent bidirectional helicase activity. Unwinds dsDNA until it encounters a Chi (crossover hotspot instigator) sequence from the 3' direction. Cuts ssDNA a few nucleotides 3' to the Chi site. The properties and activities of the enzyme are changed at Chi. The Chi-altered holoenzyme produces a long 3'-ssDNA overhang and facilitates RecA-binding to the ssDNA for homologous DNA recombination and repair. Holoenzyme degrades any linearized DNA that is unable to undergo homologous recombination. In the holoenzyme this subunit has ssDNA-dependent ATPase and 5'-3' helicase activity. When added to pre-assembled RecBC greatly stimulates nuclease activity and augments holoenzyme processivity. Negatively regulates the RecA-loading ability of RecBCD.</text>
</comment>
<comment type="catalytic activity">
    <reaction evidence="11">
        <text>ATP + H2O = ADP + phosphate + H(+)</text>
        <dbReference type="Rhea" id="RHEA:13065"/>
        <dbReference type="ChEBI" id="CHEBI:15377"/>
        <dbReference type="ChEBI" id="CHEBI:15378"/>
        <dbReference type="ChEBI" id="CHEBI:30616"/>
        <dbReference type="ChEBI" id="CHEBI:43474"/>
        <dbReference type="ChEBI" id="CHEBI:456216"/>
        <dbReference type="EC" id="5.6.2.3"/>
    </reaction>
</comment>
<dbReference type="Gene3D" id="1.10.10.1020">
    <property type="entry name" value="RecBCD complex, subunit RecD, N-terminal domain"/>
    <property type="match status" value="1"/>
</dbReference>
<dbReference type="GO" id="GO:0043139">
    <property type="term" value="F:5'-3' DNA helicase activity"/>
    <property type="evidence" value="ECO:0007669"/>
    <property type="project" value="UniProtKB-UniRule"/>
</dbReference>
<keyword evidence="2 11" id="KW-0547">Nucleotide-binding</keyword>
<evidence type="ECO:0000256" key="1">
    <source>
        <dbReference type="ARBA" id="ARBA00022722"/>
    </source>
</evidence>
<dbReference type="GO" id="GO:0000724">
    <property type="term" value="P:double-strand break repair via homologous recombination"/>
    <property type="evidence" value="ECO:0007669"/>
    <property type="project" value="UniProtKB-UniRule"/>
</dbReference>
<reference evidence="14" key="1">
    <citation type="submission" date="2020-11" db="EMBL/GenBank/DDBJ databases">
        <title>Nocardioides sp. CBS4Y-1, whole genome shotgun sequence.</title>
        <authorList>
            <person name="Tuo L."/>
        </authorList>
    </citation>
    <scope>NUCLEOTIDE SEQUENCE</scope>
    <source>
        <strain evidence="14">CBS4Y-1</strain>
    </source>
</reference>
<evidence type="ECO:0000256" key="5">
    <source>
        <dbReference type="ARBA" id="ARBA00022806"/>
    </source>
</evidence>
<keyword evidence="5 11" id="KW-0347">Helicase</keyword>
<organism evidence="14 15">
    <name type="scientific">Nocardioides acrostichi</name>
    <dbReference type="NCBI Taxonomy" id="2784339"/>
    <lineage>
        <taxon>Bacteria</taxon>
        <taxon>Bacillati</taxon>
        <taxon>Actinomycetota</taxon>
        <taxon>Actinomycetes</taxon>
        <taxon>Propionibacteriales</taxon>
        <taxon>Nocardioidaceae</taxon>
        <taxon>Nocardioides</taxon>
    </lineage>
</organism>
<dbReference type="Pfam" id="PF13538">
    <property type="entry name" value="UvrD_C_2"/>
    <property type="match status" value="1"/>
</dbReference>
<keyword evidence="3 11" id="KW-0227">DNA damage</keyword>
<comment type="similarity">
    <text evidence="11">Belongs to the RecD family.</text>
</comment>
<evidence type="ECO:0000313" key="15">
    <source>
        <dbReference type="Proteomes" id="UP000656804"/>
    </source>
</evidence>
<evidence type="ECO:0000313" key="14">
    <source>
        <dbReference type="EMBL" id="MBF4163485.1"/>
    </source>
</evidence>
<dbReference type="InterPro" id="IPR027785">
    <property type="entry name" value="UvrD-like_helicase_C"/>
</dbReference>
<feature type="binding site" evidence="11">
    <location>
        <begin position="197"/>
        <end position="204"/>
    </location>
    <ligand>
        <name>ATP</name>
        <dbReference type="ChEBI" id="CHEBI:30616"/>
    </ligand>
</feature>
<evidence type="ECO:0000256" key="11">
    <source>
        <dbReference type="HAMAP-Rule" id="MF_01487"/>
    </source>
</evidence>
<keyword evidence="7 11" id="KW-0067">ATP-binding</keyword>
<dbReference type="InterPro" id="IPR041851">
    <property type="entry name" value="RecD_N_sf"/>
</dbReference>
<dbReference type="InterPro" id="IPR050534">
    <property type="entry name" value="Coronavir_polyprotein_1ab"/>
</dbReference>
<feature type="domain" description="RecBCD enzyme subunit RecD N-terminal" evidence="13">
    <location>
        <begin position="25"/>
        <end position="111"/>
    </location>
</feature>
<keyword evidence="1 11" id="KW-0540">Nuclease</keyword>
<dbReference type="GO" id="GO:0009338">
    <property type="term" value="C:exodeoxyribonuclease V complex"/>
    <property type="evidence" value="ECO:0007669"/>
    <property type="project" value="InterPro"/>
</dbReference>
<dbReference type="GO" id="GO:0017116">
    <property type="term" value="F:single-stranded DNA helicase activity"/>
    <property type="evidence" value="ECO:0007669"/>
    <property type="project" value="TreeGrafter"/>
</dbReference>
<keyword evidence="6 11" id="KW-0269">Exonuclease</keyword>
<dbReference type="PANTHER" id="PTHR43788:SF6">
    <property type="entry name" value="DNA HELICASE B"/>
    <property type="match status" value="1"/>
</dbReference>
<evidence type="ECO:0000256" key="6">
    <source>
        <dbReference type="ARBA" id="ARBA00022839"/>
    </source>
</evidence>
<sequence>MEPVDDHDRRRATTAPGLLDDLNRLGLLDPADVHVATRLGALGGEHEPAVLLAVALAVRAVRAGSVCVQPQEAAAELVQLTEPHDIAWPQEWADPAAWQALLAASPLVEAGVLRLDSEADPDTSPDAGGGWLYLDRYHRLETQVRDDLLGRLEQPPPTVDEPALAAALTRLGDQQFSEEQRAAAVSAVRTRTTVLTGGPGTGKTTTVARMLVLLADQAEAQGQRLRLVLTAPTGKAATRLQEAVAEALEQVHPDDRARVGRPEAMTLHRLLGWRPDNSTRFRHDRTNRLPHDLVVVDETSMVDLTLMGRLLEAVRPSARLLLVGDPEQLTSVGAGAVLHDVVQGLGDRAVAHLRTNHRSQAHIRDLAEQLRAGDADAVLAVLRAGGDQVCLVETESTQAAERELRTGLVEHADALRTAALAGDHESALALLEQRRLLCAHREGPAGVRHWNRLVETWLAERLRLPSLAHGTAGGSPEWYPGRPLLVTSNDYALDVYNGETGVAVVRPGDGRLRAWIRGSDGLRDLAPGRFDTVETMHAMTIHKSQGSQAEHVTVLLPDPDSRLLTRQLLYTAVTRAQHSVRLVGTEAAVRAAVEREADRASGLGRRLSARGR</sequence>
<keyword evidence="10 11" id="KW-0413">Isomerase</keyword>
<dbReference type="EC" id="5.6.2.3" evidence="11"/>
<evidence type="ECO:0000256" key="10">
    <source>
        <dbReference type="ARBA" id="ARBA00023235"/>
    </source>
</evidence>
<dbReference type="CDD" id="cd18809">
    <property type="entry name" value="SF1_C_RecD"/>
    <property type="match status" value="1"/>
</dbReference>
<keyword evidence="8 11" id="KW-0238">DNA-binding</keyword>
<dbReference type="InterPro" id="IPR006344">
    <property type="entry name" value="RecD"/>
</dbReference>
<feature type="domain" description="UvrD-like helicase C-terminal" evidence="12">
    <location>
        <begin position="537"/>
        <end position="583"/>
    </location>
</feature>
<dbReference type="GO" id="GO:0003677">
    <property type="term" value="F:DNA binding"/>
    <property type="evidence" value="ECO:0007669"/>
    <property type="project" value="UniProtKB-UniRule"/>
</dbReference>
<evidence type="ECO:0000256" key="9">
    <source>
        <dbReference type="ARBA" id="ARBA00023204"/>
    </source>
</evidence>
<evidence type="ECO:0000256" key="7">
    <source>
        <dbReference type="ARBA" id="ARBA00022840"/>
    </source>
</evidence>
<proteinExistence type="inferred from homology"/>
<dbReference type="GO" id="GO:0005524">
    <property type="term" value="F:ATP binding"/>
    <property type="evidence" value="ECO:0007669"/>
    <property type="project" value="UniProtKB-UniRule"/>
</dbReference>
<dbReference type="Gene3D" id="3.40.50.300">
    <property type="entry name" value="P-loop containing nucleotide triphosphate hydrolases"/>
    <property type="match status" value="2"/>
</dbReference>
<gene>
    <name evidence="11 14" type="primary">recD</name>
    <name evidence="14" type="ORF">ISG29_17490</name>
</gene>
<evidence type="ECO:0000256" key="2">
    <source>
        <dbReference type="ARBA" id="ARBA00022741"/>
    </source>
</evidence>
<dbReference type="CDD" id="cd17933">
    <property type="entry name" value="DEXSc_RecD-like"/>
    <property type="match status" value="1"/>
</dbReference>
<dbReference type="HAMAP" id="MF_01487">
    <property type="entry name" value="RecD"/>
    <property type="match status" value="1"/>
</dbReference>
<comment type="miscellaneous">
    <text evidence="11">In the RecBCD complex, RecB has a slow 3'-5' helicase, an exonuclease activity and loads RecA onto ssDNA, RecD has a fast 5'-3' helicase activity, while RecC stimulates the ATPase and processivity of the RecB helicase and contributes to recognition of the Chi site.</text>
</comment>
<keyword evidence="4 11" id="KW-0378">Hydrolase</keyword>
<dbReference type="NCBIfam" id="TIGR01447">
    <property type="entry name" value="recD"/>
    <property type="match status" value="1"/>
</dbReference>
<comment type="subunit">
    <text evidence="11">Heterotrimer of RecB, RecC and RecD. All subunits contribute to DNA-binding.</text>
</comment>
<dbReference type="GO" id="GO:0008854">
    <property type="term" value="F:exodeoxyribonuclease V activity"/>
    <property type="evidence" value="ECO:0007669"/>
    <property type="project" value="InterPro"/>
</dbReference>
<dbReference type="AlphaFoldDB" id="A0A930V4B7"/>